<evidence type="ECO:0000313" key="4">
    <source>
        <dbReference type="EMBL" id="WDF66812.1"/>
    </source>
</evidence>
<evidence type="ECO:0000256" key="1">
    <source>
        <dbReference type="ARBA" id="ARBA00022505"/>
    </source>
</evidence>
<dbReference type="RefSeq" id="WP_274265552.1">
    <property type="nucleotide sequence ID" value="NZ_CP117880.1"/>
</dbReference>
<dbReference type="InterPro" id="IPR037165">
    <property type="entry name" value="AldOxase/xan_DH_Mopterin-bd_sf"/>
</dbReference>
<dbReference type="PANTHER" id="PTHR11908:SF132">
    <property type="entry name" value="ALDEHYDE OXIDASE 1-RELATED"/>
    <property type="match status" value="1"/>
</dbReference>
<dbReference type="Proteomes" id="UP001221558">
    <property type="component" value="Chromosome"/>
</dbReference>
<dbReference type="Gene3D" id="3.30.365.10">
    <property type="entry name" value="Aldehyde oxidase/xanthine dehydrogenase, molybdopterin binding domain"/>
    <property type="match status" value="4"/>
</dbReference>
<dbReference type="InterPro" id="IPR036856">
    <property type="entry name" value="Ald_Oxase/Xan_DH_a/b_sf"/>
</dbReference>
<evidence type="ECO:0000256" key="2">
    <source>
        <dbReference type="ARBA" id="ARBA00023002"/>
    </source>
</evidence>
<feature type="domain" description="Aldehyde oxidase/xanthine dehydrogenase a/b hammerhead" evidence="3">
    <location>
        <begin position="17"/>
        <end position="132"/>
    </location>
</feature>
<dbReference type="EMBL" id="CP117880">
    <property type="protein sequence ID" value="WDF66812.1"/>
    <property type="molecule type" value="Genomic_DNA"/>
</dbReference>
<dbReference type="SMART" id="SM01008">
    <property type="entry name" value="Ald_Xan_dh_C"/>
    <property type="match status" value="1"/>
</dbReference>
<name>A0ABY7WBI9_9SPHI</name>
<dbReference type="InterPro" id="IPR008274">
    <property type="entry name" value="AldOxase/xan_DH_MoCoBD1"/>
</dbReference>
<keyword evidence="5" id="KW-1185">Reference proteome</keyword>
<protein>
    <submittedName>
        <fullName evidence="4">Xanthine dehydrogenase family protein molybdopterin-binding subunit</fullName>
    </submittedName>
</protein>
<dbReference type="Gene3D" id="3.90.1170.50">
    <property type="entry name" value="Aldehyde oxidase/xanthine dehydrogenase, a/b hammerhead"/>
    <property type="match status" value="1"/>
</dbReference>
<dbReference type="PANTHER" id="PTHR11908">
    <property type="entry name" value="XANTHINE DEHYDROGENASE"/>
    <property type="match status" value="1"/>
</dbReference>
<dbReference type="InterPro" id="IPR046867">
    <property type="entry name" value="AldOxase/xan_DH_MoCoBD2"/>
</dbReference>
<sequence>MKNKKILSRQDGRAKVTGAAMYTADYHIENLVYGVLVGAEIAKGTITAMDTRAAERSPGILQVITHLNPVDVPGYASEKEAMEGAASGNPLHILATPEIHFYDQPIALVIADTYERALDAAKKIKTQYDREAHKTSVKAAEAEGRLPAGERMKDYVRGVADGYKNAEVIVDEEYYHPIDVHSPMELANTIAHWTATDKLHIYTKTQGVEDTQRVFSTLFKIPAENVTVDAEYVGGAFGMGLRRWPYELITIAAARKIGRPLKVVLSREQMFTNVGHRPETKQRIAFGATKEGKLVGITHQATANTSPYYDFTEATLMMTQYMYACPNVTTRYRIVPLNISNPIWMRGPGEATGSFALESGLDELAYKLKIDPIQLRLINYADQDPVKNVPWTSKFLKECYEMGAEKIGWKNRKMEPRQNREGDWLVGYGMGTGTFGSSRAPASIQAILNPAGELYLACSVNDMGPGTATMMATIAVEQLGVQQENITVKIGNTNLPAGPTQGGSVVATSVGAAVYDVCLAVKEKLIDLAKAQGHVLTLENVTFQGNMLQLTGENAKTINVADLLSNANLRHIDLTINSKGPEVKGSKYSYSVHFIKVKVHALTGQIKIDHAVACADGGTIISPKTAASQMIGGAVGGIGMALFEDLVFDHRFGKAITNTLADYHVPVNADIPHVDALFVDKKDPVSNAMGTKGIGEIALIGVAPAVANAIFNATGKRVRSLPITPEKLI</sequence>
<evidence type="ECO:0000313" key="5">
    <source>
        <dbReference type="Proteomes" id="UP001221558"/>
    </source>
</evidence>
<organism evidence="4 5">
    <name type="scientific">Sphingobacterium oryzagri</name>
    <dbReference type="NCBI Taxonomy" id="3025669"/>
    <lineage>
        <taxon>Bacteria</taxon>
        <taxon>Pseudomonadati</taxon>
        <taxon>Bacteroidota</taxon>
        <taxon>Sphingobacteriia</taxon>
        <taxon>Sphingobacteriales</taxon>
        <taxon>Sphingobacteriaceae</taxon>
        <taxon>Sphingobacterium</taxon>
    </lineage>
</organism>
<reference evidence="4 5" key="1">
    <citation type="submission" date="2023-02" db="EMBL/GenBank/DDBJ databases">
        <title>Genome sequence of Sphingobacterium sp. KACC 22765.</title>
        <authorList>
            <person name="Kim S."/>
            <person name="Heo J."/>
            <person name="Kwon S.-W."/>
        </authorList>
    </citation>
    <scope>NUCLEOTIDE SEQUENCE [LARGE SCALE GENOMIC DNA]</scope>
    <source>
        <strain evidence="4 5">KACC 22765</strain>
    </source>
</reference>
<dbReference type="InterPro" id="IPR000674">
    <property type="entry name" value="Ald_Oxase/Xan_DH_a/b"/>
</dbReference>
<dbReference type="SUPFAM" id="SSF54665">
    <property type="entry name" value="CO dehydrogenase molybdoprotein N-domain-like"/>
    <property type="match status" value="1"/>
</dbReference>
<accession>A0ABY7WBI9</accession>
<proteinExistence type="predicted"/>
<keyword evidence="2" id="KW-0560">Oxidoreductase</keyword>
<dbReference type="SUPFAM" id="SSF56003">
    <property type="entry name" value="Molybdenum cofactor-binding domain"/>
    <property type="match status" value="1"/>
</dbReference>
<gene>
    <name evidence="4" type="ORF">PQ465_10900</name>
</gene>
<evidence type="ECO:0000259" key="3">
    <source>
        <dbReference type="SMART" id="SM01008"/>
    </source>
</evidence>
<keyword evidence="1" id="KW-0500">Molybdenum</keyword>
<dbReference type="Pfam" id="PF02738">
    <property type="entry name" value="MoCoBD_1"/>
    <property type="match status" value="1"/>
</dbReference>
<dbReference type="InterPro" id="IPR016208">
    <property type="entry name" value="Ald_Oxase/xanthine_DH-like"/>
</dbReference>
<dbReference type="Pfam" id="PF20256">
    <property type="entry name" value="MoCoBD_2"/>
    <property type="match status" value="1"/>
</dbReference>
<dbReference type="Pfam" id="PF01315">
    <property type="entry name" value="Ald_Xan_dh_C"/>
    <property type="match status" value="1"/>
</dbReference>